<dbReference type="PANTHER" id="PTHR42756">
    <property type="entry name" value="TRANSCRIPTIONAL REGULATOR, MARR"/>
    <property type="match status" value="1"/>
</dbReference>
<dbReference type="Pfam" id="PF01047">
    <property type="entry name" value="MarR"/>
    <property type="match status" value="1"/>
</dbReference>
<dbReference type="InterPro" id="IPR038157">
    <property type="entry name" value="FeoA_core_dom"/>
</dbReference>
<dbReference type="OrthoDB" id="8447118at2"/>
<dbReference type="InterPro" id="IPR008988">
    <property type="entry name" value="Transcriptional_repressor_C"/>
</dbReference>
<dbReference type="EMBL" id="JABMKT010000022">
    <property type="protein sequence ID" value="NYV28142.1"/>
    <property type="molecule type" value="Genomic_DNA"/>
</dbReference>
<dbReference type="GO" id="GO:0003700">
    <property type="term" value="F:DNA-binding transcription factor activity"/>
    <property type="evidence" value="ECO:0007669"/>
    <property type="project" value="InterPro"/>
</dbReference>
<evidence type="ECO:0000313" key="7">
    <source>
        <dbReference type="Proteomes" id="UP000526184"/>
    </source>
</evidence>
<sequence>MYNKMEVLIDDFYKTYYKMEEINLNLVIKCLTTTELHIIECIGLEKITMKELSTRLGITMGTTSIAINKLEEKKFINRTRSKTDKRKVYVSLNKKGQIAYNYHGNFHTTTLEKVTKNIPKERLDIFLDTFEELLNNLKSLKLNLEPENLTHFSKGDKVEVSEVKGNSVIRLALSEMGIQLKTSIEILDIHNDSIRIRINGHEKLISKDHALYVFAIKKENDL</sequence>
<evidence type="ECO:0000256" key="3">
    <source>
        <dbReference type="ARBA" id="ARBA00023125"/>
    </source>
</evidence>
<evidence type="ECO:0000259" key="5">
    <source>
        <dbReference type="PROSITE" id="PS50995"/>
    </source>
</evidence>
<evidence type="ECO:0000256" key="4">
    <source>
        <dbReference type="ARBA" id="ARBA00023163"/>
    </source>
</evidence>
<dbReference type="GO" id="GO:0046914">
    <property type="term" value="F:transition metal ion binding"/>
    <property type="evidence" value="ECO:0007669"/>
    <property type="project" value="InterPro"/>
</dbReference>
<evidence type="ECO:0000256" key="2">
    <source>
        <dbReference type="ARBA" id="ARBA00023015"/>
    </source>
</evidence>
<keyword evidence="1" id="KW-0408">Iron</keyword>
<keyword evidence="4" id="KW-0804">Transcription</keyword>
<keyword evidence="2" id="KW-0805">Transcription regulation</keyword>
<protein>
    <submittedName>
        <fullName evidence="6">MarR family transcriptional regulator</fullName>
    </submittedName>
</protein>
<dbReference type="Pfam" id="PF04023">
    <property type="entry name" value="FeoA"/>
    <property type="match status" value="1"/>
</dbReference>
<dbReference type="PROSITE" id="PS50995">
    <property type="entry name" value="HTH_MARR_2"/>
    <property type="match status" value="1"/>
</dbReference>
<dbReference type="RefSeq" id="WP_067321545.1">
    <property type="nucleotide sequence ID" value="NZ_CBCRWS010000016.1"/>
</dbReference>
<dbReference type="SMART" id="SM00347">
    <property type="entry name" value="HTH_MARR"/>
    <property type="match status" value="1"/>
</dbReference>
<evidence type="ECO:0000256" key="1">
    <source>
        <dbReference type="ARBA" id="ARBA00023004"/>
    </source>
</evidence>
<dbReference type="Gene3D" id="1.10.10.10">
    <property type="entry name" value="Winged helix-like DNA-binding domain superfamily/Winged helix DNA-binding domain"/>
    <property type="match status" value="1"/>
</dbReference>
<dbReference type="GO" id="GO:0003677">
    <property type="term" value="F:DNA binding"/>
    <property type="evidence" value="ECO:0007669"/>
    <property type="project" value="UniProtKB-KW"/>
</dbReference>
<gene>
    <name evidence="6" type="ORF">HP397_04855</name>
</gene>
<dbReference type="SUPFAM" id="SSF50037">
    <property type="entry name" value="C-terminal domain of transcriptional repressors"/>
    <property type="match status" value="1"/>
</dbReference>
<dbReference type="InterPro" id="IPR036390">
    <property type="entry name" value="WH_DNA-bd_sf"/>
</dbReference>
<dbReference type="PANTHER" id="PTHR42756:SF1">
    <property type="entry name" value="TRANSCRIPTIONAL REPRESSOR OF EMRAB OPERON"/>
    <property type="match status" value="1"/>
</dbReference>
<comment type="caution">
    <text evidence="6">The sequence shown here is derived from an EMBL/GenBank/DDBJ whole genome shotgun (WGS) entry which is preliminary data.</text>
</comment>
<dbReference type="Gene3D" id="2.30.30.90">
    <property type="match status" value="1"/>
</dbReference>
<keyword evidence="3" id="KW-0238">DNA-binding</keyword>
<keyword evidence="7" id="KW-1185">Reference proteome</keyword>
<evidence type="ECO:0000313" key="6">
    <source>
        <dbReference type="EMBL" id="NYV28142.1"/>
    </source>
</evidence>
<dbReference type="Proteomes" id="UP000526184">
    <property type="component" value="Unassembled WGS sequence"/>
</dbReference>
<dbReference type="InterPro" id="IPR000835">
    <property type="entry name" value="HTH_MarR-typ"/>
</dbReference>
<accession>A0A7Z0PGI5</accession>
<name>A0A7Z0PGI5_9FUSO</name>
<dbReference type="SUPFAM" id="SSF46785">
    <property type="entry name" value="Winged helix' DNA-binding domain"/>
    <property type="match status" value="1"/>
</dbReference>
<feature type="domain" description="HTH marR-type" evidence="5">
    <location>
        <begin position="1"/>
        <end position="135"/>
    </location>
</feature>
<proteinExistence type="predicted"/>
<dbReference type="AlphaFoldDB" id="A0A7Z0PGI5"/>
<organism evidence="6 7">
    <name type="scientific">Streptobacillus felis</name>
    <dbReference type="NCBI Taxonomy" id="1384509"/>
    <lineage>
        <taxon>Bacteria</taxon>
        <taxon>Fusobacteriati</taxon>
        <taxon>Fusobacteriota</taxon>
        <taxon>Fusobacteriia</taxon>
        <taxon>Fusobacteriales</taxon>
        <taxon>Leptotrichiaceae</taxon>
        <taxon>Streptobacillus</taxon>
    </lineage>
</organism>
<dbReference type="InterPro" id="IPR007167">
    <property type="entry name" value="Fe-transptr_FeoA-like"/>
</dbReference>
<reference evidence="6 7" key="1">
    <citation type="submission" date="2020-05" db="EMBL/GenBank/DDBJ databases">
        <title>Streptobacillus felis strain LHL191014123.</title>
        <authorList>
            <person name="Fawzy A."/>
            <person name="Rau J."/>
            <person name="Risse K."/>
            <person name="Schauerte N."/>
            <person name="Geiger C."/>
            <person name="Blom J."/>
            <person name="Imirzalioglu C."/>
            <person name="Falgenhauer J."/>
            <person name="Bach A."/>
            <person name="Herden C."/>
            <person name="Eisenberg T."/>
        </authorList>
    </citation>
    <scope>NUCLEOTIDE SEQUENCE [LARGE SCALE GENOMIC DNA]</scope>
    <source>
        <strain evidence="6 7">LHL191014123</strain>
    </source>
</reference>
<dbReference type="InterPro" id="IPR036388">
    <property type="entry name" value="WH-like_DNA-bd_sf"/>
</dbReference>